<feature type="transmembrane region" description="Helical" evidence="1">
    <location>
        <begin position="38"/>
        <end position="63"/>
    </location>
</feature>
<reference evidence="2 3" key="1">
    <citation type="submission" date="2018-08" db="EMBL/GenBank/DDBJ databases">
        <title>A genome reference for cultivated species of the human gut microbiota.</title>
        <authorList>
            <person name="Zou Y."/>
            <person name="Xue W."/>
            <person name="Luo G."/>
        </authorList>
    </citation>
    <scope>NUCLEOTIDE SEQUENCE [LARGE SCALE GENOMIC DNA]</scope>
    <source>
        <strain evidence="2 3">AF22-3AC</strain>
    </source>
</reference>
<comment type="caution">
    <text evidence="2">The sequence shown here is derived from an EMBL/GenBank/DDBJ whole genome shotgun (WGS) entry which is preliminary data.</text>
</comment>
<feature type="transmembrane region" description="Helical" evidence="1">
    <location>
        <begin position="69"/>
        <end position="91"/>
    </location>
</feature>
<organism evidence="2 3">
    <name type="scientific">Bacteroides cellulosilyticus</name>
    <dbReference type="NCBI Taxonomy" id="246787"/>
    <lineage>
        <taxon>Bacteria</taxon>
        <taxon>Pseudomonadati</taxon>
        <taxon>Bacteroidota</taxon>
        <taxon>Bacteroidia</taxon>
        <taxon>Bacteroidales</taxon>
        <taxon>Bacteroidaceae</taxon>
        <taxon>Bacteroides</taxon>
    </lineage>
</organism>
<keyword evidence="1" id="KW-0472">Membrane</keyword>
<evidence type="ECO:0000313" key="2">
    <source>
        <dbReference type="EMBL" id="RGS36219.1"/>
    </source>
</evidence>
<feature type="transmembrane region" description="Helical" evidence="1">
    <location>
        <begin position="103"/>
        <end position="126"/>
    </location>
</feature>
<dbReference type="Proteomes" id="UP000283341">
    <property type="component" value="Unassembled WGS sequence"/>
</dbReference>
<evidence type="ECO:0000313" key="3">
    <source>
        <dbReference type="Proteomes" id="UP000283341"/>
    </source>
</evidence>
<keyword evidence="1" id="KW-1133">Transmembrane helix</keyword>
<accession>A0A412IGJ5</accession>
<dbReference type="EMBL" id="QRVJ01000010">
    <property type="protein sequence ID" value="RGS36219.1"/>
    <property type="molecule type" value="Genomic_DNA"/>
</dbReference>
<gene>
    <name evidence="2" type="ORF">DWX97_12655</name>
</gene>
<keyword evidence="1" id="KW-0812">Transmembrane</keyword>
<proteinExistence type="predicted"/>
<dbReference type="AlphaFoldDB" id="A0A412IGJ5"/>
<evidence type="ECO:0000256" key="1">
    <source>
        <dbReference type="SAM" id="Phobius"/>
    </source>
</evidence>
<sequence>MSHLIEENANLIVLVVNSISILLLAILTALGKTRGNPFVLFMKGLLGNIILFLVLLLVVMLAYPDLAMIAILILMLQFIYFPITGIILLFISICIDINWTKNNWLYILLSFVFLFGLLLFSIIYTVNLSPS</sequence>
<protein>
    <submittedName>
        <fullName evidence="2">Uncharacterized protein</fullName>
    </submittedName>
</protein>
<feature type="transmembrane region" description="Helical" evidence="1">
    <location>
        <begin position="12"/>
        <end position="31"/>
    </location>
</feature>
<name>A0A412IGJ5_9BACE</name>